<feature type="transmembrane region" description="Helical" evidence="6">
    <location>
        <begin position="45"/>
        <end position="66"/>
    </location>
</feature>
<feature type="transmembrane region" description="Helical" evidence="6">
    <location>
        <begin position="317"/>
        <end position="337"/>
    </location>
</feature>
<feature type="transmembrane region" description="Helical" evidence="6">
    <location>
        <begin position="87"/>
        <end position="106"/>
    </location>
</feature>
<evidence type="ECO:0000256" key="5">
    <source>
        <dbReference type="ARBA" id="ARBA00023136"/>
    </source>
</evidence>
<dbReference type="GO" id="GO:0005886">
    <property type="term" value="C:plasma membrane"/>
    <property type="evidence" value="ECO:0007669"/>
    <property type="project" value="UniProtKB-SubCell"/>
</dbReference>
<feature type="transmembrane region" description="Helical" evidence="6">
    <location>
        <begin position="12"/>
        <end position="33"/>
    </location>
</feature>
<dbReference type="Pfam" id="PF13440">
    <property type="entry name" value="Polysacc_synt_3"/>
    <property type="match status" value="1"/>
</dbReference>
<feature type="transmembrane region" description="Helical" evidence="6">
    <location>
        <begin position="118"/>
        <end position="137"/>
    </location>
</feature>
<feature type="transmembrane region" description="Helical" evidence="6">
    <location>
        <begin position="236"/>
        <end position="254"/>
    </location>
</feature>
<comment type="subcellular location">
    <subcellularLocation>
        <location evidence="1">Cell membrane</location>
        <topology evidence="1">Multi-pass membrane protein</topology>
    </subcellularLocation>
</comment>
<keyword evidence="5 6" id="KW-0472">Membrane</keyword>
<dbReference type="PANTHER" id="PTHR30250">
    <property type="entry name" value="PST FAMILY PREDICTED COLANIC ACID TRANSPORTER"/>
    <property type="match status" value="1"/>
</dbReference>
<evidence type="ECO:0000313" key="7">
    <source>
        <dbReference type="EMBL" id="KAA3440170.1"/>
    </source>
</evidence>
<evidence type="ECO:0000256" key="6">
    <source>
        <dbReference type="SAM" id="Phobius"/>
    </source>
</evidence>
<dbReference type="InterPro" id="IPR050833">
    <property type="entry name" value="Poly_Biosynth_Transport"/>
</dbReference>
<feature type="transmembrane region" description="Helical" evidence="6">
    <location>
        <begin position="411"/>
        <end position="433"/>
    </location>
</feature>
<evidence type="ECO:0000256" key="1">
    <source>
        <dbReference type="ARBA" id="ARBA00004651"/>
    </source>
</evidence>
<feature type="transmembrane region" description="Helical" evidence="6">
    <location>
        <begin position="357"/>
        <end position="374"/>
    </location>
</feature>
<feature type="transmembrane region" description="Helical" evidence="6">
    <location>
        <begin position="445"/>
        <end position="463"/>
    </location>
</feature>
<feature type="transmembrane region" description="Helical" evidence="6">
    <location>
        <begin position="149"/>
        <end position="174"/>
    </location>
</feature>
<dbReference type="AlphaFoldDB" id="A0A5B6TL16"/>
<sequence length="503" mass="56928">MSIAKKLVGQTAAYGLSSIVGRALNYLLVPLYTTVFEREEYGLVTYLYAIVAFLNIVYTFGMETAFFRFANKPGVDRRELYQKVQTLILVSSLLLTTGILLFASPIAEALDYPGKEKYIVWLAITMAVDALSAIPFARLRLENQAVRFAIIRLTNIFLVIGGNLFFLFFCRQVYEGNYLSELRPVVEVIYNPDLGVGYIFLVNMVANLLFIPMLWREFSDFRFKLNLGEMKPMVEYAFPILIMGLAGATNEMLSRVMLEHWLPEGFYPGVTNKQAVGVFGATYKLAIMMSLMIQAFRYSAEPFFFSQSQDKNSPATFAVVMRWFVIVCALAYLGISANLDIFQYFLGQAEYRTGMEIVPVLLLAYLFNGVYYNLTVWFKLTDKTHYGTYITIFGAIVTVAANFLLIPVLGYMGSAIAAFLCYFSMSVVCYAIGQKYFPVPYPIKAIFGYLLLASGLIWLAYAWGIENFWLRQVYHLALCAVFLAVVWVVEKPLQRKAPVAAVK</sequence>
<gene>
    <name evidence="7" type="ORF">FOA19_05755</name>
</gene>
<keyword evidence="8" id="KW-1185">Reference proteome</keyword>
<name>A0A5B6TL16_9BACT</name>
<dbReference type="RefSeq" id="WP_149089807.1">
    <property type="nucleotide sequence ID" value="NZ_VKKY01000001.1"/>
</dbReference>
<dbReference type="Proteomes" id="UP000324133">
    <property type="component" value="Unassembled WGS sequence"/>
</dbReference>
<keyword evidence="2" id="KW-1003">Cell membrane</keyword>
<evidence type="ECO:0000256" key="3">
    <source>
        <dbReference type="ARBA" id="ARBA00022692"/>
    </source>
</evidence>
<dbReference type="PANTHER" id="PTHR30250:SF11">
    <property type="entry name" value="O-ANTIGEN TRANSPORTER-RELATED"/>
    <property type="match status" value="1"/>
</dbReference>
<comment type="caution">
    <text evidence="7">The sequence shown here is derived from an EMBL/GenBank/DDBJ whole genome shotgun (WGS) entry which is preliminary data.</text>
</comment>
<dbReference type="EMBL" id="VKKY01000001">
    <property type="protein sequence ID" value="KAA3440170.1"/>
    <property type="molecule type" value="Genomic_DNA"/>
</dbReference>
<feature type="transmembrane region" description="Helical" evidence="6">
    <location>
        <begin position="386"/>
        <end position="405"/>
    </location>
</feature>
<evidence type="ECO:0000313" key="8">
    <source>
        <dbReference type="Proteomes" id="UP000324133"/>
    </source>
</evidence>
<feature type="transmembrane region" description="Helical" evidence="6">
    <location>
        <begin position="469"/>
        <end position="489"/>
    </location>
</feature>
<organism evidence="7 8">
    <name type="scientific">Rufibacter hautae</name>
    <dbReference type="NCBI Taxonomy" id="2595005"/>
    <lineage>
        <taxon>Bacteria</taxon>
        <taxon>Pseudomonadati</taxon>
        <taxon>Bacteroidota</taxon>
        <taxon>Cytophagia</taxon>
        <taxon>Cytophagales</taxon>
        <taxon>Hymenobacteraceae</taxon>
        <taxon>Rufibacter</taxon>
    </lineage>
</organism>
<reference evidence="7 8" key="1">
    <citation type="submission" date="2019-07" db="EMBL/GenBank/DDBJ databases">
        <title>Rufibacter sp. nov., isolated from lake sediment.</title>
        <authorList>
            <person name="Qu J.-H."/>
        </authorList>
    </citation>
    <scope>NUCLEOTIDE SEQUENCE [LARGE SCALE GENOMIC DNA]</scope>
    <source>
        <strain evidence="7 8">NBS58-1</strain>
    </source>
</reference>
<feature type="transmembrane region" description="Helical" evidence="6">
    <location>
        <begin position="274"/>
        <end position="296"/>
    </location>
</feature>
<proteinExistence type="predicted"/>
<evidence type="ECO:0000256" key="4">
    <source>
        <dbReference type="ARBA" id="ARBA00022989"/>
    </source>
</evidence>
<evidence type="ECO:0000256" key="2">
    <source>
        <dbReference type="ARBA" id="ARBA00022475"/>
    </source>
</evidence>
<feature type="transmembrane region" description="Helical" evidence="6">
    <location>
        <begin position="194"/>
        <end position="215"/>
    </location>
</feature>
<accession>A0A5B6TL16</accession>
<keyword evidence="4 6" id="KW-1133">Transmembrane helix</keyword>
<dbReference type="OrthoDB" id="9814608at2"/>
<keyword evidence="3 6" id="KW-0812">Transmembrane</keyword>
<protein>
    <submittedName>
        <fullName evidence="7">Oligosaccharide flippase family protein</fullName>
    </submittedName>
</protein>